<gene>
    <name evidence="1" type="ORF">ACFQ4H_32585</name>
</gene>
<name>A0ABW3YMI2_9ACTN</name>
<protein>
    <recommendedName>
        <fullName evidence="3">Transcriptional regulator, HxlR family</fullName>
    </recommendedName>
</protein>
<comment type="caution">
    <text evidence="1">The sequence shown here is derived from an EMBL/GenBank/DDBJ whole genome shotgun (WGS) entry which is preliminary data.</text>
</comment>
<evidence type="ECO:0000313" key="1">
    <source>
        <dbReference type="EMBL" id="MFD1325827.1"/>
    </source>
</evidence>
<dbReference type="RefSeq" id="WP_377578713.1">
    <property type="nucleotide sequence ID" value="NZ_JBHTMP010000097.1"/>
</dbReference>
<proteinExistence type="predicted"/>
<evidence type="ECO:0000313" key="2">
    <source>
        <dbReference type="Proteomes" id="UP001597260"/>
    </source>
</evidence>
<evidence type="ECO:0008006" key="3">
    <source>
        <dbReference type="Google" id="ProtNLM"/>
    </source>
</evidence>
<dbReference type="Proteomes" id="UP001597260">
    <property type="component" value="Unassembled WGS sequence"/>
</dbReference>
<sequence length="109" mass="12001">MGDHDRTEQTLTLLARRGAYELLLAMHMRGGTASFAQIAAESPRPIDLLRAMAVEGFVIGLRGGTLDTDPRGDTHFCLTGKGEAIFGHLLRLRRWMASRTPPAARSIER</sequence>
<keyword evidence="2" id="KW-1185">Reference proteome</keyword>
<accession>A0ABW3YMI2</accession>
<dbReference type="EMBL" id="JBHTMP010000097">
    <property type="protein sequence ID" value="MFD1325827.1"/>
    <property type="molecule type" value="Genomic_DNA"/>
</dbReference>
<organism evidence="1 2">
    <name type="scientific">Micromonospora sonneratiae</name>
    <dbReference type="NCBI Taxonomy" id="1184706"/>
    <lineage>
        <taxon>Bacteria</taxon>
        <taxon>Bacillati</taxon>
        <taxon>Actinomycetota</taxon>
        <taxon>Actinomycetes</taxon>
        <taxon>Micromonosporales</taxon>
        <taxon>Micromonosporaceae</taxon>
        <taxon>Micromonospora</taxon>
    </lineage>
</organism>
<reference evidence="2" key="1">
    <citation type="journal article" date="2019" name="Int. J. Syst. Evol. Microbiol.">
        <title>The Global Catalogue of Microorganisms (GCM) 10K type strain sequencing project: providing services to taxonomists for standard genome sequencing and annotation.</title>
        <authorList>
            <consortium name="The Broad Institute Genomics Platform"/>
            <consortium name="The Broad Institute Genome Sequencing Center for Infectious Disease"/>
            <person name="Wu L."/>
            <person name="Ma J."/>
        </authorList>
    </citation>
    <scope>NUCLEOTIDE SEQUENCE [LARGE SCALE GENOMIC DNA]</scope>
    <source>
        <strain evidence="2">JCM 31037</strain>
    </source>
</reference>